<dbReference type="AlphaFoldDB" id="A0A9Q0RK73"/>
<dbReference type="OMA" id="REWDYSG"/>
<accession>A0A9Q0RK73</accession>
<organism evidence="1 2">
    <name type="scientific">Blomia tropicalis</name>
    <name type="common">Mite</name>
    <dbReference type="NCBI Taxonomy" id="40697"/>
    <lineage>
        <taxon>Eukaryota</taxon>
        <taxon>Metazoa</taxon>
        <taxon>Ecdysozoa</taxon>
        <taxon>Arthropoda</taxon>
        <taxon>Chelicerata</taxon>
        <taxon>Arachnida</taxon>
        <taxon>Acari</taxon>
        <taxon>Acariformes</taxon>
        <taxon>Sarcoptiformes</taxon>
        <taxon>Astigmata</taxon>
        <taxon>Glycyphagoidea</taxon>
        <taxon>Echimyopodidae</taxon>
        <taxon>Blomia</taxon>
    </lineage>
</organism>
<evidence type="ECO:0000313" key="1">
    <source>
        <dbReference type="EMBL" id="KAJ6217464.1"/>
    </source>
</evidence>
<gene>
    <name evidence="1" type="ORF">RDWZM_008621</name>
</gene>
<proteinExistence type="predicted"/>
<reference evidence="1" key="1">
    <citation type="submission" date="2022-12" db="EMBL/GenBank/DDBJ databases">
        <title>Genome assemblies of Blomia tropicalis.</title>
        <authorList>
            <person name="Cui Y."/>
        </authorList>
    </citation>
    <scope>NUCLEOTIDE SEQUENCE</scope>
    <source>
        <tissue evidence="1">Adult mites</tissue>
    </source>
</reference>
<keyword evidence="2" id="KW-1185">Reference proteome</keyword>
<dbReference type="EMBL" id="JAPWDV010000003">
    <property type="protein sequence ID" value="KAJ6217464.1"/>
    <property type="molecule type" value="Genomic_DNA"/>
</dbReference>
<dbReference type="Proteomes" id="UP001142055">
    <property type="component" value="Chromosome 3"/>
</dbReference>
<protein>
    <submittedName>
        <fullName evidence="1">Uncharacterized protein</fullName>
    </submittedName>
</protein>
<evidence type="ECO:0000313" key="2">
    <source>
        <dbReference type="Proteomes" id="UP001142055"/>
    </source>
</evidence>
<comment type="caution">
    <text evidence="1">The sequence shown here is derived from an EMBL/GenBank/DDBJ whole genome shotgun (WGS) entry which is preliminary data.</text>
</comment>
<name>A0A9Q0RK73_BLOTA</name>
<sequence length="255" mass="29513">MLAFCGPSTIKFKPPPTQTGSPLVKDKLYKLLNAIPTFSTLMASKSYLGRKLKDLNCMKGQQMYGSVDSIHVPEEHKHNKHFKLFSGFSKKSKKSDQFSVSYEHVPEYELADEKTRLLDGSGPSSRKKRYSNISNDTEIVLADKSKKAKKNVKFNVYEKKENDGEIRDWTGTYILKRKKKKKSGLLKRTGKLIVRTCRYMTYGSPYMPNLANDFPYDSRYPPDYRFYDFEKREWDYSGMSTNNYMACGYSPSAFF</sequence>